<gene>
    <name evidence="1" type="ORF">A3K91_0888</name>
</gene>
<organism evidence="1 2">
    <name type="scientific">Psychrobacter alimentarius</name>
    <dbReference type="NCBI Taxonomy" id="261164"/>
    <lineage>
        <taxon>Bacteria</taxon>
        <taxon>Pseudomonadati</taxon>
        <taxon>Pseudomonadota</taxon>
        <taxon>Gammaproteobacteria</taxon>
        <taxon>Moraxellales</taxon>
        <taxon>Moraxellaceae</taxon>
        <taxon>Psychrobacter</taxon>
    </lineage>
</organism>
<keyword evidence="2" id="KW-1185">Reference proteome</keyword>
<reference evidence="1 2" key="1">
    <citation type="submission" date="2016-03" db="EMBL/GenBank/DDBJ databases">
        <title>Genome sequencing of Psychrobacter alimentarius PAMC 27889.</title>
        <authorList>
            <person name="Lee J."/>
            <person name="Kim O.-S."/>
        </authorList>
    </citation>
    <scope>NUCLEOTIDE SEQUENCE [LARGE SCALE GENOMIC DNA]</scope>
    <source>
        <strain evidence="1 2">PAMC 27889</strain>
    </source>
</reference>
<evidence type="ECO:0000313" key="2">
    <source>
        <dbReference type="Proteomes" id="UP000076104"/>
    </source>
</evidence>
<accession>A0ABN4N510</accession>
<protein>
    <submittedName>
        <fullName evidence="1">Uncharacterized protein</fullName>
    </submittedName>
</protein>
<name>A0ABN4N510_9GAMM</name>
<evidence type="ECO:0000313" key="1">
    <source>
        <dbReference type="EMBL" id="AMT96505.1"/>
    </source>
</evidence>
<dbReference type="Proteomes" id="UP000076104">
    <property type="component" value="Chromosome"/>
</dbReference>
<dbReference type="RefSeq" id="WP_062844186.1">
    <property type="nucleotide sequence ID" value="NZ_CP014945.1"/>
</dbReference>
<dbReference type="EMBL" id="CP014945">
    <property type="protein sequence ID" value="AMT96505.1"/>
    <property type="molecule type" value="Genomic_DNA"/>
</dbReference>
<dbReference type="GeneID" id="33060183"/>
<proteinExistence type="predicted"/>
<sequence length="332" mass="39440">MMDVNSNLKLEYKDIRTILSKLTSRQLYILVYEMHLNNIDIVINDNLDYIINKIQALEWNTLQLNNYIEECISLVIEDRYIDWIEKDLRAAIWFDKYWSYHRYRMGIERFSLYTDFESDFLRSFDACRLLGKQETANKLMNDQRKLILAKLIFRDVLPEKPPEPKSSRNADNKSRQNKIKIDFIISAKSRYFLESASKKDLKWLDSKNEQQIDWAINYLEALNLLLKPHLFIASNSRECYDQVCASIDAFSILRNNLKRNNEIITLDQKGFIDRMKNSWYQVKSRSKASKKSLDKQLLDKTYQKKLLKLCDSYGVDSSTYLKGLIDDELKKL</sequence>